<proteinExistence type="predicted"/>
<gene>
    <name evidence="1" type="ORF">F2Q69_00029455</name>
</gene>
<accession>A0A8S9S038</accession>
<reference evidence="1" key="1">
    <citation type="submission" date="2019-12" db="EMBL/GenBank/DDBJ databases">
        <title>Genome sequencing and annotation of Brassica cretica.</title>
        <authorList>
            <person name="Studholme D.J."/>
            <person name="Sarris P."/>
        </authorList>
    </citation>
    <scope>NUCLEOTIDE SEQUENCE</scope>
    <source>
        <strain evidence="1">PFS-109/04</strain>
        <tissue evidence="1">Leaf</tissue>
    </source>
</reference>
<evidence type="ECO:0000313" key="1">
    <source>
        <dbReference type="EMBL" id="KAF3586981.1"/>
    </source>
</evidence>
<comment type="caution">
    <text evidence="1">The sequence shown here is derived from an EMBL/GenBank/DDBJ whole genome shotgun (WGS) entry which is preliminary data.</text>
</comment>
<protein>
    <submittedName>
        <fullName evidence="1">Uncharacterized protein</fullName>
    </submittedName>
</protein>
<dbReference type="AlphaFoldDB" id="A0A8S9S038"/>
<sequence length="203" mass="22579">MRKRVTLKKKIDPGQFTVEPSKELFSFMDCSQRNSGGIVRDLEVQIVGAVCNLQTNQLCLTLIDPHVHYNPIPVKKPQTTSTRINNPGIIAACHCGAEHETEYSASIETHTAASIDSAHQISTDTPTEESVDSSPEDWVNDCYNPIMAVNDAPPETHDDMYDEEYIKKGIQVYKFRPLRPEIQAQVETDSLLAEAYGKGLSSN</sequence>
<evidence type="ECO:0000313" key="2">
    <source>
        <dbReference type="Proteomes" id="UP000712600"/>
    </source>
</evidence>
<dbReference type="EMBL" id="QGKX02000088">
    <property type="protein sequence ID" value="KAF3586981.1"/>
    <property type="molecule type" value="Genomic_DNA"/>
</dbReference>
<organism evidence="1 2">
    <name type="scientific">Brassica cretica</name>
    <name type="common">Mustard</name>
    <dbReference type="NCBI Taxonomy" id="69181"/>
    <lineage>
        <taxon>Eukaryota</taxon>
        <taxon>Viridiplantae</taxon>
        <taxon>Streptophyta</taxon>
        <taxon>Embryophyta</taxon>
        <taxon>Tracheophyta</taxon>
        <taxon>Spermatophyta</taxon>
        <taxon>Magnoliopsida</taxon>
        <taxon>eudicotyledons</taxon>
        <taxon>Gunneridae</taxon>
        <taxon>Pentapetalae</taxon>
        <taxon>rosids</taxon>
        <taxon>malvids</taxon>
        <taxon>Brassicales</taxon>
        <taxon>Brassicaceae</taxon>
        <taxon>Brassiceae</taxon>
        <taxon>Brassica</taxon>
    </lineage>
</organism>
<name>A0A8S9S038_BRACR</name>
<dbReference type="Proteomes" id="UP000712600">
    <property type="component" value="Unassembled WGS sequence"/>
</dbReference>